<feature type="domain" description="Expansin-like EG45" evidence="4">
    <location>
        <begin position="406"/>
        <end position="522"/>
    </location>
</feature>
<feature type="compositionally biased region" description="Gly residues" evidence="2">
    <location>
        <begin position="179"/>
        <end position="188"/>
    </location>
</feature>
<feature type="region of interest" description="Disordered" evidence="2">
    <location>
        <begin position="30"/>
        <end position="62"/>
    </location>
</feature>
<dbReference type="SUPFAM" id="SSF50685">
    <property type="entry name" value="Barwin-like endoglucanases"/>
    <property type="match status" value="1"/>
</dbReference>
<sequence length="636" mass="64810">MRTSPALALVAAFLASSAVNALSLPQAGLEHAPSHLHRRTCHKAEHHKKRHHDDAGNAQAAQPWTAPAGDFAAPAQSVAPVAGGDAPAPQPDASQADKGAAAPQPDVSAAGNDQSGAQPSVPQPWTAPAGADDDKPKKMHKKKGKCASKNKGQGGSANPLQGGGDQAGGLTPVTSGSGPAQGGDGGQGAPADSGADVPNGGLPGSGIDGSEQGSNPGDYSNGQQAGTQPGAQPGAQPGTYPGGPQAGGDGGAGNQPGLTQPGSGTQGDEGVPPGGASGKSWGSEGPERYAGGSQPGAGQGGSADGSSDQGGKAGGQDQGAGKDQGAGADQDQGQGQDADQTQPEGDGSTSSGSSFSSLQGKGVLCKGMKGSTTLPRNGKVKYDWFSPDLIHHGPGTQFGDAGLWDGGACMYDGMPHHNLPSIAMDQSFFQDGLACGTCVEIGSTSASLFSNSAKWTVETPKKGTLPEGKKTVAIVSDLCPGVDQCFSGLDMHLDAWNSVTNNAGGSKLPINWRFVNCKEAFEKNNSGIKNMQVHWRSGASPGFFEVQIRGNHEAVVRVEMKWGHKGWSEATLKDSTWWQWVMPHEDQMTFDQKSSAISFRITDWQGETITSDKSTTMGTDLFFEANFDRVADVDSA</sequence>
<feature type="compositionally biased region" description="Gly residues" evidence="2">
    <location>
        <begin position="293"/>
        <end position="303"/>
    </location>
</feature>
<feature type="signal peptide" evidence="3">
    <location>
        <begin position="1"/>
        <end position="21"/>
    </location>
</feature>
<evidence type="ECO:0000256" key="1">
    <source>
        <dbReference type="ARBA" id="ARBA00022729"/>
    </source>
</evidence>
<feature type="compositionally biased region" description="Gly residues" evidence="2">
    <location>
        <begin position="264"/>
        <end position="277"/>
    </location>
</feature>
<dbReference type="CDD" id="cd22271">
    <property type="entry name" value="DPBB_EXP_N-like"/>
    <property type="match status" value="1"/>
</dbReference>
<dbReference type="Proteomes" id="UP000008867">
    <property type="component" value="Chromosome 2"/>
</dbReference>
<organism evidence="5 6">
    <name type="scientific">Sporisorium reilianum (strain SRZ2)</name>
    <name type="common">Maize head smut fungus</name>
    <dbReference type="NCBI Taxonomy" id="999809"/>
    <lineage>
        <taxon>Eukaryota</taxon>
        <taxon>Fungi</taxon>
        <taxon>Dikarya</taxon>
        <taxon>Basidiomycota</taxon>
        <taxon>Ustilaginomycotina</taxon>
        <taxon>Ustilaginomycetes</taxon>
        <taxon>Ustilaginales</taxon>
        <taxon>Ustilaginaceae</taxon>
        <taxon>Sporisorium</taxon>
    </lineage>
</organism>
<dbReference type="EMBL" id="FQ311441">
    <property type="protein sequence ID" value="CBQ70787.1"/>
    <property type="molecule type" value="Genomic_DNA"/>
</dbReference>
<dbReference type="Gene3D" id="2.60.40.760">
    <property type="entry name" value="Expansin, cellulose-binding-like domain"/>
    <property type="match status" value="1"/>
</dbReference>
<dbReference type="InterPro" id="IPR051477">
    <property type="entry name" value="Expansin_CellWall"/>
</dbReference>
<name>E6ZU80_SPORE</name>
<gene>
    <name evidence="5" type="ORF">sr10532</name>
</gene>
<dbReference type="PANTHER" id="PTHR31836:SF24">
    <property type="entry name" value="RLPA-LIKE PROTEIN DOUBLE-PSI BETA-BARREL DOMAIN-CONTAINING PROTEIN"/>
    <property type="match status" value="1"/>
</dbReference>
<dbReference type="eggNOG" id="ENOG502S9P9">
    <property type="taxonomic scope" value="Eukaryota"/>
</dbReference>
<dbReference type="InterPro" id="IPR007112">
    <property type="entry name" value="Expansin/allergen_DPBB_dom"/>
</dbReference>
<feature type="compositionally biased region" description="Gly residues" evidence="2">
    <location>
        <begin position="240"/>
        <end position="254"/>
    </location>
</feature>
<feature type="compositionally biased region" description="Polar residues" evidence="2">
    <location>
        <begin position="211"/>
        <end position="221"/>
    </location>
</feature>
<reference evidence="5 6" key="1">
    <citation type="journal article" date="2010" name="Science">
        <title>Pathogenicity determinants in smut fungi revealed by genome comparison.</title>
        <authorList>
            <person name="Schirawski J."/>
            <person name="Mannhaupt G."/>
            <person name="Muench K."/>
            <person name="Brefort T."/>
            <person name="Schipper K."/>
            <person name="Doehlemann G."/>
            <person name="Di Stasio M."/>
            <person name="Roessel N."/>
            <person name="Mendoza-Mendoza A."/>
            <person name="Pester D."/>
            <person name="Mueller O."/>
            <person name="Winterberg B."/>
            <person name="Meyer E."/>
            <person name="Ghareeb H."/>
            <person name="Wollenberg T."/>
            <person name="Muensterkoetter M."/>
            <person name="Wong P."/>
            <person name="Walter M."/>
            <person name="Stukenbrock E."/>
            <person name="Gueldener U."/>
            <person name="Kahmann R."/>
        </authorList>
    </citation>
    <scope>NUCLEOTIDE SEQUENCE [LARGE SCALE GENOMIC DNA]</scope>
    <source>
        <strain evidence="6">SRZ2</strain>
    </source>
</reference>
<dbReference type="AlphaFoldDB" id="E6ZU80"/>
<dbReference type="OrthoDB" id="2555762at2759"/>
<feature type="compositionally biased region" description="Gly residues" evidence="2">
    <location>
        <begin position="311"/>
        <end position="324"/>
    </location>
</feature>
<feature type="compositionally biased region" description="Low complexity" evidence="2">
    <location>
        <begin position="325"/>
        <end position="357"/>
    </location>
</feature>
<dbReference type="InterPro" id="IPR036749">
    <property type="entry name" value="Expansin_CBD_sf"/>
</dbReference>
<evidence type="ECO:0000313" key="5">
    <source>
        <dbReference type="EMBL" id="CBQ70787.1"/>
    </source>
</evidence>
<feature type="compositionally biased region" description="Polar residues" evidence="2">
    <location>
        <begin position="111"/>
        <end position="120"/>
    </location>
</feature>
<evidence type="ECO:0000313" key="6">
    <source>
        <dbReference type="Proteomes" id="UP000008867"/>
    </source>
</evidence>
<dbReference type="VEuPathDB" id="FungiDB:sr10532"/>
<dbReference type="HOGENOM" id="CLU_038507_0_0_1"/>
<accession>E6ZU80</accession>
<dbReference type="Gene3D" id="2.40.40.10">
    <property type="entry name" value="RlpA-like domain"/>
    <property type="match status" value="1"/>
</dbReference>
<feature type="compositionally biased region" description="Basic residues" evidence="2">
    <location>
        <begin position="137"/>
        <end position="148"/>
    </location>
</feature>
<feature type="chain" id="PRO_5003214839" description="Expansin-like EG45 domain-containing protein" evidence="3">
    <location>
        <begin position="22"/>
        <end position="636"/>
    </location>
</feature>
<dbReference type="PROSITE" id="PS50842">
    <property type="entry name" value="EXPANSIN_EG45"/>
    <property type="match status" value="1"/>
</dbReference>
<proteinExistence type="predicted"/>
<feature type="region of interest" description="Disordered" evidence="2">
    <location>
        <begin position="79"/>
        <end position="357"/>
    </location>
</feature>
<evidence type="ECO:0000256" key="2">
    <source>
        <dbReference type="SAM" id="MobiDB-lite"/>
    </source>
</evidence>
<evidence type="ECO:0000259" key="4">
    <source>
        <dbReference type="PROSITE" id="PS50842"/>
    </source>
</evidence>
<dbReference type="InterPro" id="IPR036908">
    <property type="entry name" value="RlpA-like_sf"/>
</dbReference>
<feature type="compositionally biased region" description="Basic residues" evidence="2">
    <location>
        <begin position="34"/>
        <end position="51"/>
    </location>
</feature>
<evidence type="ECO:0000256" key="3">
    <source>
        <dbReference type="SAM" id="SignalP"/>
    </source>
</evidence>
<feature type="compositionally biased region" description="Low complexity" evidence="2">
    <location>
        <begin position="222"/>
        <end position="239"/>
    </location>
</feature>
<keyword evidence="1 3" id="KW-0732">Signal</keyword>
<dbReference type="PANTHER" id="PTHR31836">
    <property type="match status" value="1"/>
</dbReference>
<keyword evidence="6" id="KW-1185">Reference proteome</keyword>
<protein>
    <recommendedName>
        <fullName evidence="4">Expansin-like EG45 domain-containing protein</fullName>
    </recommendedName>
</protein>
<feature type="compositionally biased region" description="Low complexity" evidence="2">
    <location>
        <begin position="79"/>
        <end position="96"/>
    </location>
</feature>